<keyword evidence="2" id="KW-1185">Reference proteome</keyword>
<name>A0ABW4HYE2_9SPHN</name>
<dbReference type="EMBL" id="JBHUDY010000001">
    <property type="protein sequence ID" value="MFD1610360.1"/>
    <property type="molecule type" value="Genomic_DNA"/>
</dbReference>
<dbReference type="InterPro" id="IPR018841">
    <property type="entry name" value="DUF2442"/>
</dbReference>
<sequence>MSIGKLASAEPQADFVVELAWDDGFKARLNLEPLIKMRPVLKPLGDPAEFARVRLSKDGWSIEWPSGIDFGAPQLRRWATDGFDKKAAA</sequence>
<gene>
    <name evidence="1" type="ORF">ACFSCW_00935</name>
</gene>
<evidence type="ECO:0000313" key="1">
    <source>
        <dbReference type="EMBL" id="MFD1610360.1"/>
    </source>
</evidence>
<evidence type="ECO:0000313" key="2">
    <source>
        <dbReference type="Proteomes" id="UP001597115"/>
    </source>
</evidence>
<dbReference type="InterPro" id="IPR036782">
    <property type="entry name" value="NE0471-like_N"/>
</dbReference>
<comment type="caution">
    <text evidence="1">The sequence shown here is derived from an EMBL/GenBank/DDBJ whole genome shotgun (WGS) entry which is preliminary data.</text>
</comment>
<dbReference type="Pfam" id="PF10387">
    <property type="entry name" value="DUF2442"/>
    <property type="match status" value="1"/>
</dbReference>
<protein>
    <submittedName>
        <fullName evidence="1">DUF2442 domain-containing protein</fullName>
    </submittedName>
</protein>
<reference evidence="2" key="1">
    <citation type="journal article" date="2019" name="Int. J. Syst. Evol. Microbiol.">
        <title>The Global Catalogue of Microorganisms (GCM) 10K type strain sequencing project: providing services to taxonomists for standard genome sequencing and annotation.</title>
        <authorList>
            <consortium name="The Broad Institute Genomics Platform"/>
            <consortium name="The Broad Institute Genome Sequencing Center for Infectious Disease"/>
            <person name="Wu L."/>
            <person name="Ma J."/>
        </authorList>
    </citation>
    <scope>NUCLEOTIDE SEQUENCE [LARGE SCALE GENOMIC DNA]</scope>
    <source>
        <strain evidence="2">CGMCC 1.16275</strain>
    </source>
</reference>
<dbReference type="Gene3D" id="3.30.2020.10">
    <property type="entry name" value="NE0471-like N-terminal domain"/>
    <property type="match status" value="1"/>
</dbReference>
<dbReference type="SUPFAM" id="SSF143880">
    <property type="entry name" value="NE0471 N-terminal domain-like"/>
    <property type="match status" value="1"/>
</dbReference>
<dbReference type="Proteomes" id="UP001597115">
    <property type="component" value="Unassembled WGS sequence"/>
</dbReference>
<organism evidence="1 2">
    <name type="scientific">Sphingomonas tabacisoli</name>
    <dbReference type="NCBI Taxonomy" id="2249466"/>
    <lineage>
        <taxon>Bacteria</taxon>
        <taxon>Pseudomonadati</taxon>
        <taxon>Pseudomonadota</taxon>
        <taxon>Alphaproteobacteria</taxon>
        <taxon>Sphingomonadales</taxon>
        <taxon>Sphingomonadaceae</taxon>
        <taxon>Sphingomonas</taxon>
    </lineage>
</organism>
<dbReference type="RefSeq" id="WP_380885962.1">
    <property type="nucleotide sequence ID" value="NZ_JBHUDY010000001.1"/>
</dbReference>
<accession>A0ABW4HYE2</accession>
<proteinExistence type="predicted"/>